<protein>
    <recommendedName>
        <fullName evidence="7">D,D-heptose 1,7-bisphosphate phosphatase</fullName>
    </recommendedName>
</protein>
<dbReference type="Pfam" id="PF00535">
    <property type="entry name" value="Glycos_transf_2"/>
    <property type="match status" value="1"/>
</dbReference>
<keyword evidence="5 9" id="KW-0378">Hydrolase</keyword>
<evidence type="ECO:0000256" key="2">
    <source>
        <dbReference type="ARBA" id="ARBA00005628"/>
    </source>
</evidence>
<sequence>MSCTVVIPTIGRASLRVTLDALLTALEHGPGPAPHEIIVVDDRPGPGAPLPLPPSAGHGVRVIRSGGRGPAAARNAGWRAATTEWVAFLDDDVVPEPAWPARLAADLAGLPPRVAGSQGRLTVPLPEDRRPTDWERCTAALAGADWITADMAYRRGVLAALGGFDERFRRAYREDADLALRVLDAGHGLVAGDRRLRHPVRPAGFWASVRAQAGNADDVLMRRVHGPGWRERAGEGRGLLRRHAATTAAGLLALAAAPAALRGGRGGRGAALFLLAAGGTWTALTARFAYERIRPGPRTPGETAKMLVTSAAIPPAAIRHRARGLAVHRRARARARGGPRVVLFDRDDTLIRDVPYNGDPARVEPMPGARRALDRLRRHGVRIGVVSNQSGIAKGRVTAGDVRRVNARVEELLGRFDVWELCPHDGADACGCRKPRPGMIERAAERLGALPSDCAVIGDIGGDVEAAAAAGARGILVPTGRTRPAEIARAAETAPTLEAAVDLLLGGRPAVVGRRRR</sequence>
<dbReference type="NCBIfam" id="TIGR01656">
    <property type="entry name" value="Histidinol-ppas"/>
    <property type="match status" value="1"/>
</dbReference>
<dbReference type="Pfam" id="PF13242">
    <property type="entry name" value="Hydrolase_like"/>
    <property type="match status" value="1"/>
</dbReference>
<dbReference type="RefSeq" id="WP_156220026.1">
    <property type="nucleotide sequence ID" value="NZ_WOFH01000012.1"/>
</dbReference>
<evidence type="ECO:0000256" key="3">
    <source>
        <dbReference type="ARBA" id="ARBA00022490"/>
    </source>
</evidence>
<keyword evidence="3" id="KW-0963">Cytoplasm</keyword>
<dbReference type="SUPFAM" id="SSF56784">
    <property type="entry name" value="HAD-like"/>
    <property type="match status" value="1"/>
</dbReference>
<evidence type="ECO:0000313" key="10">
    <source>
        <dbReference type="Proteomes" id="UP000432015"/>
    </source>
</evidence>
<evidence type="ECO:0000256" key="6">
    <source>
        <dbReference type="ARBA" id="ARBA00023277"/>
    </source>
</evidence>
<dbReference type="AlphaFoldDB" id="A0A7K1L8U7"/>
<evidence type="ECO:0000256" key="5">
    <source>
        <dbReference type="ARBA" id="ARBA00022801"/>
    </source>
</evidence>
<dbReference type="Proteomes" id="UP000432015">
    <property type="component" value="Unassembled WGS sequence"/>
</dbReference>
<dbReference type="InterPro" id="IPR006549">
    <property type="entry name" value="HAD-SF_hydro_IIIA"/>
</dbReference>
<dbReference type="NCBIfam" id="TIGR01662">
    <property type="entry name" value="HAD-SF-IIIA"/>
    <property type="match status" value="1"/>
</dbReference>
<dbReference type="Gene3D" id="3.40.50.1000">
    <property type="entry name" value="HAD superfamily/HAD-like"/>
    <property type="match status" value="1"/>
</dbReference>
<evidence type="ECO:0000313" key="9">
    <source>
        <dbReference type="EMBL" id="MUN40861.1"/>
    </source>
</evidence>
<dbReference type="PANTHER" id="PTHR42891">
    <property type="entry name" value="D-GLYCERO-BETA-D-MANNO-HEPTOSE-1,7-BISPHOSPHATE 7-PHOSPHATASE"/>
    <property type="match status" value="1"/>
</dbReference>
<dbReference type="GO" id="GO:0016791">
    <property type="term" value="F:phosphatase activity"/>
    <property type="evidence" value="ECO:0007669"/>
    <property type="project" value="InterPro"/>
</dbReference>
<dbReference type="InterPro" id="IPR001173">
    <property type="entry name" value="Glyco_trans_2-like"/>
</dbReference>
<dbReference type="PANTHER" id="PTHR42891:SF1">
    <property type="entry name" value="D-GLYCERO-BETA-D-MANNO-HEPTOSE-1,7-BISPHOSPHATE 7-PHOSPHATASE"/>
    <property type="match status" value="1"/>
</dbReference>
<keyword evidence="6" id="KW-0119">Carbohydrate metabolism</keyword>
<dbReference type="GO" id="GO:0046872">
    <property type="term" value="F:metal ion binding"/>
    <property type="evidence" value="ECO:0007669"/>
    <property type="project" value="UniProtKB-KW"/>
</dbReference>
<dbReference type="InterPro" id="IPR004446">
    <property type="entry name" value="Heptose_bisP_phosphatase"/>
</dbReference>
<dbReference type="GO" id="GO:0005975">
    <property type="term" value="P:carbohydrate metabolic process"/>
    <property type="evidence" value="ECO:0007669"/>
    <property type="project" value="InterPro"/>
</dbReference>
<dbReference type="GO" id="GO:0005737">
    <property type="term" value="C:cytoplasm"/>
    <property type="evidence" value="ECO:0007669"/>
    <property type="project" value="UniProtKB-SubCell"/>
</dbReference>
<comment type="subcellular location">
    <subcellularLocation>
        <location evidence="1">Cytoplasm</location>
    </subcellularLocation>
</comment>
<accession>A0A7K1L8U7</accession>
<reference evidence="9 10" key="1">
    <citation type="submission" date="2019-11" db="EMBL/GenBank/DDBJ databases">
        <authorList>
            <person name="Cao P."/>
        </authorList>
    </citation>
    <scope>NUCLEOTIDE SEQUENCE [LARGE SCALE GENOMIC DNA]</scope>
    <source>
        <strain evidence="9 10">NEAU-AAG5</strain>
    </source>
</reference>
<dbReference type="InterPro" id="IPR023214">
    <property type="entry name" value="HAD_sf"/>
</dbReference>
<evidence type="ECO:0000256" key="1">
    <source>
        <dbReference type="ARBA" id="ARBA00004496"/>
    </source>
</evidence>
<proteinExistence type="inferred from homology"/>
<dbReference type="InterPro" id="IPR029044">
    <property type="entry name" value="Nucleotide-diphossugar_trans"/>
</dbReference>
<evidence type="ECO:0000256" key="7">
    <source>
        <dbReference type="ARBA" id="ARBA00031828"/>
    </source>
</evidence>
<dbReference type="InterPro" id="IPR036412">
    <property type="entry name" value="HAD-like_sf"/>
</dbReference>
<comment type="similarity">
    <text evidence="2">Belongs to the GmhB family.</text>
</comment>
<dbReference type="SUPFAM" id="SSF53448">
    <property type="entry name" value="Nucleotide-diphospho-sugar transferases"/>
    <property type="match status" value="1"/>
</dbReference>
<feature type="domain" description="Glycosyltransferase 2-like" evidence="8">
    <location>
        <begin position="4"/>
        <end position="114"/>
    </location>
</feature>
<keyword evidence="4" id="KW-0479">Metal-binding</keyword>
<gene>
    <name evidence="9" type="ORF">GNZ18_30275</name>
</gene>
<evidence type="ECO:0000259" key="8">
    <source>
        <dbReference type="Pfam" id="PF00535"/>
    </source>
</evidence>
<dbReference type="InterPro" id="IPR006543">
    <property type="entry name" value="Histidinol-phos"/>
</dbReference>
<organism evidence="9 10">
    <name type="scientific">Actinomadura litoris</name>
    <dbReference type="NCBI Taxonomy" id="2678616"/>
    <lineage>
        <taxon>Bacteria</taxon>
        <taxon>Bacillati</taxon>
        <taxon>Actinomycetota</taxon>
        <taxon>Actinomycetes</taxon>
        <taxon>Streptosporangiales</taxon>
        <taxon>Thermomonosporaceae</taxon>
        <taxon>Actinomadura</taxon>
    </lineage>
</organism>
<evidence type="ECO:0000256" key="4">
    <source>
        <dbReference type="ARBA" id="ARBA00022723"/>
    </source>
</evidence>
<dbReference type="EMBL" id="WOFH01000012">
    <property type="protein sequence ID" value="MUN40861.1"/>
    <property type="molecule type" value="Genomic_DNA"/>
</dbReference>
<name>A0A7K1L8U7_9ACTN</name>
<comment type="caution">
    <text evidence="9">The sequence shown here is derived from an EMBL/GenBank/DDBJ whole genome shotgun (WGS) entry which is preliminary data.</text>
</comment>
<keyword evidence="10" id="KW-1185">Reference proteome</keyword>
<dbReference type="Gene3D" id="3.90.550.10">
    <property type="entry name" value="Spore Coat Polysaccharide Biosynthesis Protein SpsA, Chain A"/>
    <property type="match status" value="1"/>
</dbReference>